<gene>
    <name evidence="3" type="ORF">GCK32_009854</name>
</gene>
<feature type="active site" evidence="2">
    <location>
        <position position="158"/>
    </location>
</feature>
<dbReference type="PANTHER" id="PTHR12000">
    <property type="entry name" value="HEMOGLOBINASE FAMILY MEMBER"/>
    <property type="match status" value="1"/>
</dbReference>
<comment type="similarity">
    <text evidence="1">Belongs to the peptidase C13 family.</text>
</comment>
<organism evidence="3 4">
    <name type="scientific">Trichostrongylus colubriformis</name>
    <name type="common">Black scour worm</name>
    <dbReference type="NCBI Taxonomy" id="6319"/>
    <lineage>
        <taxon>Eukaryota</taxon>
        <taxon>Metazoa</taxon>
        <taxon>Ecdysozoa</taxon>
        <taxon>Nematoda</taxon>
        <taxon>Chromadorea</taxon>
        <taxon>Rhabditida</taxon>
        <taxon>Rhabditina</taxon>
        <taxon>Rhabditomorpha</taxon>
        <taxon>Strongyloidea</taxon>
        <taxon>Trichostrongylidae</taxon>
        <taxon>Trichostrongylus</taxon>
    </lineage>
</organism>
<evidence type="ECO:0000313" key="4">
    <source>
        <dbReference type="Proteomes" id="UP001331761"/>
    </source>
</evidence>
<dbReference type="PIRSF" id="PIRSF019663">
    <property type="entry name" value="Legumain"/>
    <property type="match status" value="1"/>
</dbReference>
<evidence type="ECO:0000313" key="3">
    <source>
        <dbReference type="EMBL" id="KAK5972814.1"/>
    </source>
</evidence>
<dbReference type="GO" id="GO:0005773">
    <property type="term" value="C:vacuole"/>
    <property type="evidence" value="ECO:0007669"/>
    <property type="project" value="GOC"/>
</dbReference>
<dbReference type="Proteomes" id="UP001331761">
    <property type="component" value="Unassembled WGS sequence"/>
</dbReference>
<accession>A0AAN8J0T8</accession>
<dbReference type="EMBL" id="WIXE01016259">
    <property type="protein sequence ID" value="KAK5972814.1"/>
    <property type="molecule type" value="Genomic_DNA"/>
</dbReference>
<comment type="caution">
    <text evidence="3">The sequence shown here is derived from an EMBL/GenBank/DDBJ whole genome shotgun (WGS) entry which is preliminary data.</text>
</comment>
<dbReference type="Gene3D" id="3.40.50.1460">
    <property type="match status" value="1"/>
</dbReference>
<dbReference type="PANTHER" id="PTHR12000:SF42">
    <property type="entry name" value="LEGUMAIN"/>
    <property type="match status" value="1"/>
</dbReference>
<dbReference type="Pfam" id="PF01650">
    <property type="entry name" value="Peptidase_C13"/>
    <property type="match status" value="1"/>
</dbReference>
<evidence type="ECO:0000256" key="1">
    <source>
        <dbReference type="ARBA" id="ARBA00009941"/>
    </source>
</evidence>
<dbReference type="InterPro" id="IPR001096">
    <property type="entry name" value="Peptidase_C13"/>
</dbReference>
<protein>
    <submittedName>
        <fullName evidence="3">Legumain-protease-precursor</fullName>
    </submittedName>
</protein>
<dbReference type="GO" id="GO:0006624">
    <property type="term" value="P:vacuolar protein processing"/>
    <property type="evidence" value="ECO:0007669"/>
    <property type="project" value="TreeGrafter"/>
</dbReference>
<name>A0AAN8J0T8_TRICO</name>
<evidence type="ECO:0000256" key="2">
    <source>
        <dbReference type="PIRSR" id="PIRSR019663-1"/>
    </source>
</evidence>
<feature type="active site" description="Nucleophile" evidence="2">
    <location>
        <position position="200"/>
    </location>
</feature>
<proteinExistence type="inferred from homology"/>
<sequence length="326" mass="35968">MLGFVDMDDMELIYIVPAVKMLKGNVCFLFSDDPPRSIYALLVAGSNGFSNYRHQADVAHAYHILIGHGVPADNIVTMMYDDVAHDPKNPQPGELHNSPDGPDYRKGMKVDYRTTSVNKVVFQAVLSGDDVIARAFPGSGRVLRSTKEDNVFIYYTDHGAYNVLGMPNGSPITRSDLAAYIKHARSVGKFHKLSVYIEACESGSMLMGMENDNVVNGLTASNSSENSYACNCAKGICYADLFSYKWMTNSEQHNLLDLSITQQYTEVKSQVKSSTVQMFGSNSITRDPVGYFQGTSSVDVLSRKKEMPESSNRVRAFTSGISHQCN</sequence>
<keyword evidence="4" id="KW-1185">Reference proteome</keyword>
<dbReference type="AlphaFoldDB" id="A0AAN8J0T8"/>
<dbReference type="GO" id="GO:0004197">
    <property type="term" value="F:cysteine-type endopeptidase activity"/>
    <property type="evidence" value="ECO:0007669"/>
    <property type="project" value="TreeGrafter"/>
</dbReference>
<dbReference type="GO" id="GO:0051603">
    <property type="term" value="P:proteolysis involved in protein catabolic process"/>
    <property type="evidence" value="ECO:0007669"/>
    <property type="project" value="TreeGrafter"/>
</dbReference>
<dbReference type="FunFam" id="3.40.50.1460:FF:000020">
    <property type="entry name" value="Clan CD, family C13, asparaginyl endopeptidase-like cysteine peptidase"/>
    <property type="match status" value="1"/>
</dbReference>
<reference evidence="3 4" key="1">
    <citation type="submission" date="2019-10" db="EMBL/GenBank/DDBJ databases">
        <title>Assembly and Annotation for the nematode Trichostrongylus colubriformis.</title>
        <authorList>
            <person name="Martin J."/>
        </authorList>
    </citation>
    <scope>NUCLEOTIDE SEQUENCE [LARGE SCALE GENOMIC DNA]</scope>
    <source>
        <strain evidence="3">G859</strain>
        <tissue evidence="3">Whole worm</tissue>
    </source>
</reference>
<dbReference type="PRINTS" id="PR00776">
    <property type="entry name" value="HEMOGLOBNASE"/>
</dbReference>